<dbReference type="Proteomes" id="UP001177260">
    <property type="component" value="Unassembled WGS sequence"/>
</dbReference>
<accession>A0ACC3B402</accession>
<evidence type="ECO:0000313" key="2">
    <source>
        <dbReference type="Proteomes" id="UP001177260"/>
    </source>
</evidence>
<name>A0ACC3B402_9EURO</name>
<gene>
    <name evidence="1" type="ORF">N8T08_004485</name>
</gene>
<keyword evidence="2" id="KW-1185">Reference proteome</keyword>
<evidence type="ECO:0000313" key="1">
    <source>
        <dbReference type="EMBL" id="KAK1145056.1"/>
    </source>
</evidence>
<proteinExistence type="predicted"/>
<reference evidence="1 2" key="1">
    <citation type="journal article" date="2023" name="ACS Omega">
        <title>Identification of the Neoaspergillic Acid Biosynthesis Gene Cluster by Establishing an In Vitro CRISPR-Ribonucleoprotein Genetic System in Aspergillus melleus.</title>
        <authorList>
            <person name="Yuan B."/>
            <person name="Grau M.F."/>
            <person name="Murata R.M."/>
            <person name="Torok T."/>
            <person name="Venkateswaran K."/>
            <person name="Stajich J.E."/>
            <person name="Wang C.C.C."/>
        </authorList>
    </citation>
    <scope>NUCLEOTIDE SEQUENCE [LARGE SCALE GENOMIC DNA]</scope>
    <source>
        <strain evidence="1 2">IMV 1140</strain>
    </source>
</reference>
<protein>
    <submittedName>
        <fullName evidence="1">Uncharacterized protein</fullName>
    </submittedName>
</protein>
<comment type="caution">
    <text evidence="1">The sequence shown here is derived from an EMBL/GenBank/DDBJ whole genome shotgun (WGS) entry which is preliminary data.</text>
</comment>
<organism evidence="1 2">
    <name type="scientific">Aspergillus melleus</name>
    <dbReference type="NCBI Taxonomy" id="138277"/>
    <lineage>
        <taxon>Eukaryota</taxon>
        <taxon>Fungi</taxon>
        <taxon>Dikarya</taxon>
        <taxon>Ascomycota</taxon>
        <taxon>Pezizomycotina</taxon>
        <taxon>Eurotiomycetes</taxon>
        <taxon>Eurotiomycetidae</taxon>
        <taxon>Eurotiales</taxon>
        <taxon>Aspergillaceae</taxon>
        <taxon>Aspergillus</taxon>
        <taxon>Aspergillus subgen. Circumdati</taxon>
    </lineage>
</organism>
<dbReference type="EMBL" id="JAOPJF010000026">
    <property type="protein sequence ID" value="KAK1145056.1"/>
    <property type="molecule type" value="Genomic_DNA"/>
</dbReference>
<sequence>MVDSTLPFDFPTWSLDALDAPHTLSLETGIMNEDELQRYQLPNPGYDEVAAQHFLGSGPGPAKVEQQMSAKTDSFYDPLTDYAPVDADNFPIFPQFYHLSKDPLSLDDLLRSTSQVATERALYMNNAALPQHPIPVSPSSLLDPGASPDTSHGSYSASDDGWECHAQMMDLPEAFAPAGASDEDEGLTPLEMPDGSTRFTANWLPVDPQGGFTIGSPEKPRSAAGAGNLFDLEFMNYRKEAFITTDSGV</sequence>